<gene>
    <name evidence="2" type="ORF">FBUS_00344</name>
</gene>
<keyword evidence="3" id="KW-1185">Reference proteome</keyword>
<organism evidence="2 3">
    <name type="scientific">Fasciolopsis buskii</name>
    <dbReference type="NCBI Taxonomy" id="27845"/>
    <lineage>
        <taxon>Eukaryota</taxon>
        <taxon>Metazoa</taxon>
        <taxon>Spiralia</taxon>
        <taxon>Lophotrochozoa</taxon>
        <taxon>Platyhelminthes</taxon>
        <taxon>Trematoda</taxon>
        <taxon>Digenea</taxon>
        <taxon>Plagiorchiida</taxon>
        <taxon>Echinostomata</taxon>
        <taxon>Echinostomatoidea</taxon>
        <taxon>Fasciolidae</taxon>
        <taxon>Fasciolopsis</taxon>
    </lineage>
</organism>
<proteinExistence type="predicted"/>
<dbReference type="OrthoDB" id="10249338at2759"/>
<evidence type="ECO:0000256" key="1">
    <source>
        <dbReference type="SAM" id="MobiDB-lite"/>
    </source>
</evidence>
<dbReference type="PANTHER" id="PTHR15505">
    <property type="entry name" value="RIIA DOMAIN-CONTAINING PROTEIN 1"/>
    <property type="match status" value="1"/>
</dbReference>
<sequence length="132" mass="15271">MDPIDVGSAKPKHDPPVAMEPYDLGGPGDLGALSNEQQWHTNILKTQTRLSNERYLRQHPEVNYMISAFLKDLLLKQPSDPRQHFTDFFTHPDLLTRIEEVKDEFEQQHHDDTVVRSLAGEDCFINEDEEDE</sequence>
<dbReference type="PANTHER" id="PTHR15505:SF4">
    <property type="entry name" value="RIIA DOMAIN-CONTAINING PROTEIN 1"/>
    <property type="match status" value="1"/>
</dbReference>
<dbReference type="EMBL" id="LUCM01007409">
    <property type="protein sequence ID" value="KAA0190037.1"/>
    <property type="molecule type" value="Genomic_DNA"/>
</dbReference>
<protein>
    <submittedName>
        <fullName evidence="2">RIIa domain-containing protein 1</fullName>
    </submittedName>
</protein>
<dbReference type="AlphaFoldDB" id="A0A8E0RPU4"/>
<dbReference type="CDD" id="cd22971">
    <property type="entry name" value="DD_RIIAD1"/>
    <property type="match status" value="1"/>
</dbReference>
<dbReference type="Proteomes" id="UP000728185">
    <property type="component" value="Unassembled WGS sequence"/>
</dbReference>
<accession>A0A8E0RPU4</accession>
<evidence type="ECO:0000313" key="3">
    <source>
        <dbReference type="Proteomes" id="UP000728185"/>
    </source>
</evidence>
<dbReference type="InterPro" id="IPR059162">
    <property type="entry name" value="RIIAD1"/>
</dbReference>
<evidence type="ECO:0000313" key="2">
    <source>
        <dbReference type="EMBL" id="KAA0190037.1"/>
    </source>
</evidence>
<name>A0A8E0RPU4_9TREM</name>
<comment type="caution">
    <text evidence="2">The sequence shown here is derived from an EMBL/GenBank/DDBJ whole genome shotgun (WGS) entry which is preliminary data.</text>
</comment>
<feature type="region of interest" description="Disordered" evidence="1">
    <location>
        <begin position="1"/>
        <end position="28"/>
    </location>
</feature>
<reference evidence="2" key="1">
    <citation type="submission" date="2019-05" db="EMBL/GenBank/DDBJ databases">
        <title>Annotation for the trematode Fasciolopsis buski.</title>
        <authorList>
            <person name="Choi Y.-J."/>
        </authorList>
    </citation>
    <scope>NUCLEOTIDE SEQUENCE</scope>
    <source>
        <strain evidence="2">HT</strain>
        <tissue evidence="2">Whole worm</tissue>
    </source>
</reference>